<evidence type="ECO:0000259" key="1">
    <source>
        <dbReference type="Pfam" id="PF02602"/>
    </source>
</evidence>
<dbReference type="InterPro" id="IPR003754">
    <property type="entry name" value="4pyrrol_synth_uPrphyn_synth"/>
</dbReference>
<reference evidence="2 3" key="1">
    <citation type="submission" date="2016-03" db="EMBL/GenBank/DDBJ databases">
        <title>Whole genome sequencing of Grifola frondosa 9006-11.</title>
        <authorList>
            <person name="Min B."/>
            <person name="Park H."/>
            <person name="Kim J.-G."/>
            <person name="Cho H."/>
            <person name="Oh Y.-L."/>
            <person name="Kong W.-S."/>
            <person name="Choi I.-G."/>
        </authorList>
    </citation>
    <scope>NUCLEOTIDE SEQUENCE [LARGE SCALE GENOMIC DNA]</scope>
    <source>
        <strain evidence="2 3">9006-11</strain>
    </source>
</reference>
<dbReference type="PANTHER" id="PTHR12390:SF0">
    <property type="entry name" value="UROPORPHYRINOGEN-III SYNTHASE"/>
    <property type="match status" value="1"/>
</dbReference>
<comment type="caution">
    <text evidence="2">The sequence shown here is derived from an EMBL/GenBank/DDBJ whole genome shotgun (WGS) entry which is preliminary data.</text>
</comment>
<dbReference type="InterPro" id="IPR036108">
    <property type="entry name" value="4pyrrol_syn_uPrphyn_synt_sf"/>
</dbReference>
<organism evidence="2 3">
    <name type="scientific">Grifola frondosa</name>
    <name type="common">Maitake</name>
    <name type="synonym">Polyporus frondosus</name>
    <dbReference type="NCBI Taxonomy" id="5627"/>
    <lineage>
        <taxon>Eukaryota</taxon>
        <taxon>Fungi</taxon>
        <taxon>Dikarya</taxon>
        <taxon>Basidiomycota</taxon>
        <taxon>Agaricomycotina</taxon>
        <taxon>Agaricomycetes</taxon>
        <taxon>Polyporales</taxon>
        <taxon>Grifolaceae</taxon>
        <taxon>Grifola</taxon>
    </lineage>
</organism>
<dbReference type="UniPathway" id="UPA00251">
    <property type="reaction ID" value="UER00320"/>
</dbReference>
<dbReference type="GO" id="GO:0005829">
    <property type="term" value="C:cytosol"/>
    <property type="evidence" value="ECO:0007669"/>
    <property type="project" value="TreeGrafter"/>
</dbReference>
<dbReference type="GO" id="GO:0004852">
    <property type="term" value="F:uroporphyrinogen-III synthase activity"/>
    <property type="evidence" value="ECO:0007669"/>
    <property type="project" value="InterPro"/>
</dbReference>
<feature type="domain" description="Tetrapyrrole biosynthesis uroporphyrinogen III synthase" evidence="1">
    <location>
        <begin position="45"/>
        <end position="198"/>
    </location>
</feature>
<dbReference type="EMBL" id="LUGG01000005">
    <property type="protein sequence ID" value="OBZ74927.1"/>
    <property type="molecule type" value="Genomic_DNA"/>
</dbReference>
<dbReference type="Pfam" id="PF02602">
    <property type="entry name" value="HEM4"/>
    <property type="match status" value="1"/>
</dbReference>
<name>A0A1C7ME88_GRIFR</name>
<dbReference type="AlphaFoldDB" id="A0A1C7ME88"/>
<dbReference type="OrthoDB" id="5595751at2759"/>
<dbReference type="STRING" id="5627.A0A1C7ME88"/>
<evidence type="ECO:0000313" key="3">
    <source>
        <dbReference type="Proteomes" id="UP000092993"/>
    </source>
</evidence>
<dbReference type="Proteomes" id="UP000092993">
    <property type="component" value="Unassembled WGS sequence"/>
</dbReference>
<dbReference type="Gene3D" id="3.40.50.10090">
    <property type="match status" value="1"/>
</dbReference>
<keyword evidence="3" id="KW-1185">Reference proteome</keyword>
<gene>
    <name evidence="2" type="primary">HEM4</name>
    <name evidence="2" type="ORF">A0H81_05186</name>
</gene>
<dbReference type="SUPFAM" id="SSF69618">
    <property type="entry name" value="HemD-like"/>
    <property type="match status" value="1"/>
</dbReference>
<dbReference type="InterPro" id="IPR039793">
    <property type="entry name" value="UROS/Hem4"/>
</dbReference>
<proteinExistence type="predicted"/>
<accession>A0A1C7ME88</accession>
<sequence>MLVLQDWTRQLTGRVYHSMLWGKLLPQLWQIYVPHWETLPSLPGIFGGSESGTSERLAQFILRDLRATSGSKKLLYLTGDKNRDTLPNILKAGGLELQPLQVYETQGSSTFAQDLKIAIDEIPLGSSRWWIVYFAPSAADFVAPTLRDHFDLPSLDAPPAITSAKDLPRIAAIGLQLPPAIKLHIDVTPPKPTADSLASAIAAWESEHAARP</sequence>
<evidence type="ECO:0000313" key="2">
    <source>
        <dbReference type="EMBL" id="OBZ74927.1"/>
    </source>
</evidence>
<dbReference type="PANTHER" id="PTHR12390">
    <property type="entry name" value="UROPORPHYRINOGEN III SYNTHASE"/>
    <property type="match status" value="1"/>
</dbReference>
<dbReference type="GO" id="GO:0006782">
    <property type="term" value="P:protoporphyrinogen IX biosynthetic process"/>
    <property type="evidence" value="ECO:0007669"/>
    <property type="project" value="UniProtKB-UniPathway"/>
</dbReference>
<protein>
    <submittedName>
        <fullName evidence="2">Uroporphyrinogen-III synthase</fullName>
    </submittedName>
</protein>
<dbReference type="GO" id="GO:0006780">
    <property type="term" value="P:uroporphyrinogen III biosynthetic process"/>
    <property type="evidence" value="ECO:0007669"/>
    <property type="project" value="InterPro"/>
</dbReference>